<accession>D9J0K4</accession>
<proteinExistence type="predicted"/>
<organism evidence="2 3">
    <name type="scientific">Brochothrix phage A9</name>
    <dbReference type="NCBI Taxonomy" id="857312"/>
    <lineage>
        <taxon>Viruses</taxon>
        <taxon>Duplodnaviria</taxon>
        <taxon>Heunggongvirae</taxon>
        <taxon>Uroviricota</taxon>
        <taxon>Caudoviricetes</taxon>
        <taxon>Herelleviridae</taxon>
        <taxon>Klumppvirus</taxon>
        <taxon>Klumppvirus A9</taxon>
    </lineage>
</organism>
<sequence>MKGVLLAPLKRNDGLDEDPSSFVRF</sequence>
<evidence type="ECO:0000313" key="3">
    <source>
        <dbReference type="Proteomes" id="UP000000331"/>
    </source>
</evidence>
<dbReference type="KEGG" id="vg:10359093"/>
<dbReference type="EMBL" id="HM242243">
    <property type="protein sequence ID" value="ADJ53097.1"/>
    <property type="molecule type" value="Genomic_DNA"/>
</dbReference>
<evidence type="ECO:0000313" key="2">
    <source>
        <dbReference type="EMBL" id="ADJ53097.1"/>
    </source>
</evidence>
<evidence type="ECO:0000256" key="1">
    <source>
        <dbReference type="SAM" id="MobiDB-lite"/>
    </source>
</evidence>
<name>D9J0K4_9CAUD</name>
<dbReference type="GeneID" id="10359093"/>
<protein>
    <submittedName>
        <fullName evidence="2">Gp57</fullName>
    </submittedName>
</protein>
<feature type="region of interest" description="Disordered" evidence="1">
    <location>
        <begin position="1"/>
        <end position="25"/>
    </location>
</feature>
<reference evidence="2 3" key="1">
    <citation type="journal article" date="2010" name="J. Bacteriol.">
        <title>Brochothrix thermosphacta bacteriophages feature heterogeneous and highly mosaic genomes and utilize unique prophage insertion sites.</title>
        <authorList>
            <person name="Kilcher S."/>
            <person name="Loessner M.J."/>
            <person name="Klumpp J."/>
        </authorList>
    </citation>
    <scope>NUCLEOTIDE SEQUENCE [LARGE SCALE GENOMIC DNA]</scope>
</reference>
<dbReference type="Proteomes" id="UP000000331">
    <property type="component" value="Segment"/>
</dbReference>
<keyword evidence="3" id="KW-1185">Reference proteome</keyword>
<dbReference type="RefSeq" id="YP_004301390.1">
    <property type="nucleotide sequence ID" value="NC_015253.1"/>
</dbReference>